<evidence type="ECO:0000313" key="2">
    <source>
        <dbReference type="EMBL" id="GKV49389.1"/>
    </source>
</evidence>
<reference evidence="2 3" key="1">
    <citation type="journal article" date="2021" name="Commun. Biol.">
        <title>The genome of Shorea leprosula (Dipterocarpaceae) highlights the ecological relevance of drought in aseasonal tropical rainforests.</title>
        <authorList>
            <person name="Ng K.K.S."/>
            <person name="Kobayashi M.J."/>
            <person name="Fawcett J.A."/>
            <person name="Hatakeyama M."/>
            <person name="Paape T."/>
            <person name="Ng C.H."/>
            <person name="Ang C.C."/>
            <person name="Tnah L.H."/>
            <person name="Lee C.T."/>
            <person name="Nishiyama T."/>
            <person name="Sese J."/>
            <person name="O'Brien M.J."/>
            <person name="Copetti D."/>
            <person name="Mohd Noor M.I."/>
            <person name="Ong R.C."/>
            <person name="Putra M."/>
            <person name="Sireger I.Z."/>
            <person name="Indrioko S."/>
            <person name="Kosugi Y."/>
            <person name="Izuno A."/>
            <person name="Isagi Y."/>
            <person name="Lee S.L."/>
            <person name="Shimizu K.K."/>
        </authorList>
    </citation>
    <scope>NUCLEOTIDE SEQUENCE [LARGE SCALE GENOMIC DNA]</scope>
    <source>
        <strain evidence="2">214</strain>
    </source>
</reference>
<dbReference type="AlphaFoldDB" id="A0AAV5MK49"/>
<name>A0AAV5MK49_9ROSI</name>
<evidence type="ECO:0000256" key="1">
    <source>
        <dbReference type="SAM" id="Phobius"/>
    </source>
</evidence>
<feature type="transmembrane region" description="Helical" evidence="1">
    <location>
        <begin position="40"/>
        <end position="60"/>
    </location>
</feature>
<keyword evidence="1" id="KW-0472">Membrane</keyword>
<comment type="caution">
    <text evidence="2">The sequence shown here is derived from an EMBL/GenBank/DDBJ whole genome shotgun (WGS) entry which is preliminary data.</text>
</comment>
<accession>A0AAV5MK49</accession>
<dbReference type="EMBL" id="BPVZ01000297">
    <property type="protein sequence ID" value="GKV49389.1"/>
    <property type="molecule type" value="Genomic_DNA"/>
</dbReference>
<keyword evidence="1" id="KW-0812">Transmembrane</keyword>
<sequence length="115" mass="12988">MMARVLLIHHITDSIQTVDYYHATLQIITAYRGRRTFHRCTCFTLAVVGSTVLFVCHWIPTLPFAANLWVWSLHFLPHYPWFEPVCSQAAIVSQSLALMTGTEPGIEVRGSEGKG</sequence>
<evidence type="ECO:0000313" key="3">
    <source>
        <dbReference type="Proteomes" id="UP001054252"/>
    </source>
</evidence>
<keyword evidence="3" id="KW-1185">Reference proteome</keyword>
<keyword evidence="1" id="KW-1133">Transmembrane helix</keyword>
<proteinExistence type="predicted"/>
<protein>
    <submittedName>
        <fullName evidence="2">Uncharacterized protein</fullName>
    </submittedName>
</protein>
<dbReference type="Proteomes" id="UP001054252">
    <property type="component" value="Unassembled WGS sequence"/>
</dbReference>
<gene>
    <name evidence="2" type="ORF">SLEP1_g56143</name>
</gene>
<organism evidence="2 3">
    <name type="scientific">Rubroshorea leprosula</name>
    <dbReference type="NCBI Taxonomy" id="152421"/>
    <lineage>
        <taxon>Eukaryota</taxon>
        <taxon>Viridiplantae</taxon>
        <taxon>Streptophyta</taxon>
        <taxon>Embryophyta</taxon>
        <taxon>Tracheophyta</taxon>
        <taxon>Spermatophyta</taxon>
        <taxon>Magnoliopsida</taxon>
        <taxon>eudicotyledons</taxon>
        <taxon>Gunneridae</taxon>
        <taxon>Pentapetalae</taxon>
        <taxon>rosids</taxon>
        <taxon>malvids</taxon>
        <taxon>Malvales</taxon>
        <taxon>Dipterocarpaceae</taxon>
        <taxon>Rubroshorea</taxon>
    </lineage>
</organism>